<organism evidence="1">
    <name type="scientific">Stenotrophomonas maltophilia</name>
    <name type="common">Pseudomonas maltophilia</name>
    <name type="synonym">Xanthomonas maltophilia</name>
    <dbReference type="NCBI Taxonomy" id="40324"/>
    <lineage>
        <taxon>Bacteria</taxon>
        <taxon>Pseudomonadati</taxon>
        <taxon>Pseudomonadota</taxon>
        <taxon>Gammaproteobacteria</taxon>
        <taxon>Lysobacterales</taxon>
        <taxon>Lysobacteraceae</taxon>
        <taxon>Stenotrophomonas</taxon>
        <taxon>Stenotrophomonas maltophilia group</taxon>
    </lineage>
</organism>
<gene>
    <name evidence="1" type="primary">srf3</name>
</gene>
<name>A0A509GSD4_STEMA</name>
<accession>A0A509GSD4</accession>
<protein>
    <submittedName>
        <fullName evidence="1">Uncharacterized protein</fullName>
    </submittedName>
</protein>
<reference evidence="1" key="1">
    <citation type="journal article" date="2019" name="J. Appl. Microbiol.">
        <title>Characterization of maltocin S16, a phage tail-like bacteriocin with antibacterial activity against Stenotrophomonas maltophilia and Escherichia coli.</title>
        <authorList>
            <person name="Chen J."/>
            <person name="Zhu Y."/>
            <person name="Yin M."/>
            <person name="Xu Y."/>
            <person name="Liang X."/>
            <person name="Huang Y.P."/>
        </authorList>
    </citation>
    <scope>NUCLEOTIDE SEQUENCE</scope>
    <source>
        <strain evidence="1">S16</strain>
    </source>
</reference>
<dbReference type="AlphaFoldDB" id="A0A509GSD4"/>
<dbReference type="EMBL" id="MH703584">
    <property type="protein sequence ID" value="QCI62405.1"/>
    <property type="molecule type" value="Genomic_DNA"/>
</dbReference>
<proteinExistence type="predicted"/>
<sequence>MHRLRHLPGAHAMPRARLHAFEGEQLTVQQIHQRVPILSERTIRDHLAAGRRTRSAMLCFDPIAAAARGGRITQRMLRARSVASRDS</sequence>
<evidence type="ECO:0000313" key="1">
    <source>
        <dbReference type="EMBL" id="QCI62405.1"/>
    </source>
</evidence>